<protein>
    <recommendedName>
        <fullName evidence="3">Glutaredoxin domain-containing protein</fullName>
    </recommendedName>
</protein>
<proteinExistence type="predicted"/>
<accession>A0ABR5TMW5</accession>
<evidence type="ECO:0008006" key="3">
    <source>
        <dbReference type="Google" id="ProtNLM"/>
    </source>
</evidence>
<comment type="caution">
    <text evidence="1">The sequence shown here is derived from an EMBL/GenBank/DDBJ whole genome shotgun (WGS) entry which is preliminary data.</text>
</comment>
<evidence type="ECO:0000313" key="1">
    <source>
        <dbReference type="EMBL" id="KXB58705.1"/>
    </source>
</evidence>
<dbReference type="RefSeq" id="WP_066128947.1">
    <property type="nucleotide sequence ID" value="NZ_KQ959860.1"/>
</dbReference>
<dbReference type="Gene3D" id="3.40.30.10">
    <property type="entry name" value="Glutaredoxin"/>
    <property type="match status" value="1"/>
</dbReference>
<organism evidence="1 2">
    <name type="scientific">Gemelliphila asaccharolytica</name>
    <dbReference type="NCBI Taxonomy" id="502393"/>
    <lineage>
        <taxon>Bacteria</taxon>
        <taxon>Bacillati</taxon>
        <taxon>Bacillota</taxon>
        <taxon>Bacilli</taxon>
        <taxon>Bacillales</taxon>
        <taxon>Gemellaceae</taxon>
        <taxon>Gemelliphila</taxon>
    </lineage>
</organism>
<dbReference type="SUPFAM" id="SSF52833">
    <property type="entry name" value="Thioredoxin-like"/>
    <property type="match status" value="1"/>
</dbReference>
<keyword evidence="2" id="KW-1185">Reference proteome</keyword>
<evidence type="ECO:0000313" key="2">
    <source>
        <dbReference type="Proteomes" id="UP000070467"/>
    </source>
</evidence>
<dbReference type="Proteomes" id="UP000070467">
    <property type="component" value="Unassembled WGS sequence"/>
</dbReference>
<dbReference type="EMBL" id="LSDB01000007">
    <property type="protein sequence ID" value="KXB58705.1"/>
    <property type="molecule type" value="Genomic_DNA"/>
</dbReference>
<reference evidence="1 2" key="1">
    <citation type="submission" date="2016-01" db="EMBL/GenBank/DDBJ databases">
        <authorList>
            <person name="Mitreva M."/>
            <person name="Pepin K.H."/>
            <person name="Mihindukulasuriya K.A."/>
            <person name="Fulton R."/>
            <person name="Fronick C."/>
            <person name="O'Laughlin M."/>
            <person name="Miner T."/>
            <person name="Herter B."/>
            <person name="Rosa B.A."/>
            <person name="Cordes M."/>
            <person name="Tomlinson C."/>
            <person name="Wollam A."/>
            <person name="Palsikar V.B."/>
            <person name="Mardis E.R."/>
            <person name="Wilson R.K."/>
        </authorList>
    </citation>
    <scope>NUCLEOTIDE SEQUENCE [LARGE SCALE GENOMIC DNA]</scope>
    <source>
        <strain evidence="1 2">KA00071</strain>
    </source>
</reference>
<dbReference type="InterPro" id="IPR036249">
    <property type="entry name" value="Thioredoxin-like_sf"/>
</dbReference>
<sequence length="78" mass="9281">MTENILYFSDKCSDTEEFIKKLKQKNISYREVNITESMKNLKEFLYLRDNLTEFENIIEQGKVGVPVLVTEKQILFEI</sequence>
<gene>
    <name evidence="1" type="ORF">HMPREF1871_00254</name>
</gene>
<name>A0ABR5TMW5_9BACL</name>